<sequence length="136" mass="15086">MELEIVHVVEGALEDGEGRNVPLSVRLDYRAAAPYAVEFELFAYDMSLIWTVGRDLLIDGLNSVSGHGDVVVWPALDGRHDRVVLCLRNGSRSGFFSLSRYDLDVFLRQTLDMVPAGCEGGGTDLERKLTDWLADD</sequence>
<evidence type="ECO:0000256" key="5">
    <source>
        <dbReference type="ARBA" id="ARBA00023210"/>
    </source>
</evidence>
<dbReference type="InterPro" id="IPR006776">
    <property type="entry name" value="SsgB"/>
</dbReference>
<accession>A0ABW2JV13</accession>
<evidence type="ECO:0000256" key="6">
    <source>
        <dbReference type="ARBA" id="ARBA00023306"/>
    </source>
</evidence>
<dbReference type="Gene3D" id="2.30.31.20">
    <property type="entry name" value="Sporulation-specific cell division protein SsgB"/>
    <property type="match status" value="1"/>
</dbReference>
<comment type="similarity">
    <text evidence="2">Belongs to the SsgA family.</text>
</comment>
<evidence type="ECO:0000256" key="2">
    <source>
        <dbReference type="ARBA" id="ARBA00009323"/>
    </source>
</evidence>
<keyword evidence="4" id="KW-0749">Sporulation</keyword>
<organism evidence="7 8">
    <name type="scientific">Streptomyces monticola</name>
    <dbReference type="NCBI Taxonomy" id="2666263"/>
    <lineage>
        <taxon>Bacteria</taxon>
        <taxon>Bacillati</taxon>
        <taxon>Actinomycetota</taxon>
        <taxon>Actinomycetes</taxon>
        <taxon>Kitasatosporales</taxon>
        <taxon>Streptomycetaceae</taxon>
        <taxon>Streptomyces</taxon>
    </lineage>
</organism>
<comment type="subcellular location">
    <subcellularLocation>
        <location evidence="1">Cell septum</location>
    </subcellularLocation>
</comment>
<name>A0ABW2JV13_9ACTN</name>
<keyword evidence="6" id="KW-0131">Cell cycle</keyword>
<comment type="caution">
    <text evidence="7">The sequence shown here is derived from an EMBL/GenBank/DDBJ whole genome shotgun (WGS) entry which is preliminary data.</text>
</comment>
<protein>
    <submittedName>
        <fullName evidence="7">SsgA family sporulation/cell division regulator</fullName>
    </submittedName>
</protein>
<evidence type="ECO:0000313" key="7">
    <source>
        <dbReference type="EMBL" id="MFC7309243.1"/>
    </source>
</evidence>
<evidence type="ECO:0000256" key="3">
    <source>
        <dbReference type="ARBA" id="ARBA00022618"/>
    </source>
</evidence>
<keyword evidence="3" id="KW-0132">Cell division</keyword>
<gene>
    <name evidence="7" type="ORF">ACFQVC_34170</name>
</gene>
<dbReference type="Proteomes" id="UP001596523">
    <property type="component" value="Unassembled WGS sequence"/>
</dbReference>
<proteinExistence type="inferred from homology"/>
<dbReference type="EMBL" id="JBHTCF010000020">
    <property type="protein sequence ID" value="MFC7309243.1"/>
    <property type="molecule type" value="Genomic_DNA"/>
</dbReference>
<reference evidence="8" key="1">
    <citation type="journal article" date="2019" name="Int. J. Syst. Evol. Microbiol.">
        <title>The Global Catalogue of Microorganisms (GCM) 10K type strain sequencing project: providing services to taxonomists for standard genome sequencing and annotation.</title>
        <authorList>
            <consortium name="The Broad Institute Genomics Platform"/>
            <consortium name="The Broad Institute Genome Sequencing Center for Infectious Disease"/>
            <person name="Wu L."/>
            <person name="Ma J."/>
        </authorList>
    </citation>
    <scope>NUCLEOTIDE SEQUENCE [LARGE SCALE GENOMIC DNA]</scope>
    <source>
        <strain evidence="8">SYNS20</strain>
    </source>
</reference>
<dbReference type="Pfam" id="PF04686">
    <property type="entry name" value="SsgA"/>
    <property type="match status" value="1"/>
</dbReference>
<dbReference type="RefSeq" id="WP_381837984.1">
    <property type="nucleotide sequence ID" value="NZ_JBHTCF010000020.1"/>
</dbReference>
<keyword evidence="5" id="KW-0717">Septation</keyword>
<evidence type="ECO:0000256" key="4">
    <source>
        <dbReference type="ARBA" id="ARBA00022969"/>
    </source>
</evidence>
<dbReference type="InterPro" id="IPR038658">
    <property type="entry name" value="SsgB_sf"/>
</dbReference>
<evidence type="ECO:0000256" key="1">
    <source>
        <dbReference type="ARBA" id="ARBA00004431"/>
    </source>
</evidence>
<keyword evidence="8" id="KW-1185">Reference proteome</keyword>
<evidence type="ECO:0000313" key="8">
    <source>
        <dbReference type="Proteomes" id="UP001596523"/>
    </source>
</evidence>